<name>A0ABN3GD43_9ACTN</name>
<sequence>MFAAGPGAETVYDAAMTSPERGRWSPKPAKVLVALVAVLVLCCASWCTGQPDFVWALFRDSREYPNSEGPLRVTIGGGDLEKDILPHYRLTLPCDVTGLRFADEEDFSSMGTVYLRFSTSSGCLDGFLRDNGMAHGTDECGGMDNGPEHYGWEINGGNACYFRESSDYDHPWLRASVDRSTSRPTVYLIASR</sequence>
<comment type="caution">
    <text evidence="1">The sequence shown here is derived from an EMBL/GenBank/DDBJ whole genome shotgun (WGS) entry which is preliminary data.</text>
</comment>
<gene>
    <name evidence="1" type="ORF">GCM10010170_037480</name>
</gene>
<organism evidence="1 2">
    <name type="scientific">Dactylosporangium salmoneum</name>
    <dbReference type="NCBI Taxonomy" id="53361"/>
    <lineage>
        <taxon>Bacteria</taxon>
        <taxon>Bacillati</taxon>
        <taxon>Actinomycetota</taxon>
        <taxon>Actinomycetes</taxon>
        <taxon>Micromonosporales</taxon>
        <taxon>Micromonosporaceae</taxon>
        <taxon>Dactylosporangium</taxon>
    </lineage>
</organism>
<dbReference type="Proteomes" id="UP001501444">
    <property type="component" value="Unassembled WGS sequence"/>
</dbReference>
<dbReference type="EMBL" id="BAAARV010000027">
    <property type="protein sequence ID" value="GAA2348736.1"/>
    <property type="molecule type" value="Genomic_DNA"/>
</dbReference>
<proteinExistence type="predicted"/>
<keyword evidence="2" id="KW-1185">Reference proteome</keyword>
<reference evidence="1 2" key="1">
    <citation type="journal article" date="2019" name="Int. J. Syst. Evol. Microbiol.">
        <title>The Global Catalogue of Microorganisms (GCM) 10K type strain sequencing project: providing services to taxonomists for standard genome sequencing and annotation.</title>
        <authorList>
            <consortium name="The Broad Institute Genomics Platform"/>
            <consortium name="The Broad Institute Genome Sequencing Center for Infectious Disease"/>
            <person name="Wu L."/>
            <person name="Ma J."/>
        </authorList>
    </citation>
    <scope>NUCLEOTIDE SEQUENCE [LARGE SCALE GENOMIC DNA]</scope>
    <source>
        <strain evidence="1 2">JCM 3272</strain>
    </source>
</reference>
<protein>
    <submittedName>
        <fullName evidence="1">Uncharacterized protein</fullName>
    </submittedName>
</protein>
<accession>A0ABN3GD43</accession>
<evidence type="ECO:0000313" key="1">
    <source>
        <dbReference type="EMBL" id="GAA2348736.1"/>
    </source>
</evidence>
<evidence type="ECO:0000313" key="2">
    <source>
        <dbReference type="Proteomes" id="UP001501444"/>
    </source>
</evidence>